<dbReference type="GO" id="GO:0034220">
    <property type="term" value="P:monoatomic ion transmembrane transport"/>
    <property type="evidence" value="ECO:0007669"/>
    <property type="project" value="UniProtKB-KW"/>
</dbReference>
<dbReference type="Proteomes" id="UP000055024">
    <property type="component" value="Unassembled WGS sequence"/>
</dbReference>
<evidence type="ECO:0000256" key="1">
    <source>
        <dbReference type="ARBA" id="ARBA00004610"/>
    </source>
</evidence>
<evidence type="ECO:0000256" key="3">
    <source>
        <dbReference type="ARBA" id="ARBA00022448"/>
    </source>
</evidence>
<evidence type="ECO:0000256" key="12">
    <source>
        <dbReference type="RuleBase" id="RU010713"/>
    </source>
</evidence>
<keyword evidence="5 12" id="KW-0812">Transmembrane</keyword>
<evidence type="ECO:0000256" key="2">
    <source>
        <dbReference type="ARBA" id="ARBA00004651"/>
    </source>
</evidence>
<keyword evidence="7" id="KW-0965">Cell junction</keyword>
<keyword evidence="14" id="KW-1185">Reference proteome</keyword>
<dbReference type="PANTHER" id="PTHR11893">
    <property type="entry name" value="INNEXIN"/>
    <property type="match status" value="1"/>
</dbReference>
<dbReference type="PRINTS" id="PR01262">
    <property type="entry name" value="INNEXIN"/>
</dbReference>
<comment type="caution">
    <text evidence="13">The sequence shown here is derived from an EMBL/GenBank/DDBJ whole genome shotgun (WGS) entry which is preliminary data.</text>
</comment>
<evidence type="ECO:0000313" key="13">
    <source>
        <dbReference type="EMBL" id="KRZ02321.1"/>
    </source>
</evidence>
<dbReference type="GO" id="GO:0005921">
    <property type="term" value="C:gap junction"/>
    <property type="evidence" value="ECO:0007669"/>
    <property type="project" value="UniProtKB-SubCell"/>
</dbReference>
<keyword evidence="10 12" id="KW-0472">Membrane</keyword>
<keyword evidence="6" id="KW-0303">Gap junction</keyword>
<feature type="transmembrane region" description="Helical" evidence="12">
    <location>
        <begin position="265"/>
        <end position="285"/>
    </location>
</feature>
<keyword evidence="9 12" id="KW-0406">Ion transport</keyword>
<dbReference type="EMBL" id="JYDP01000234">
    <property type="protein sequence ID" value="KRZ02321.1"/>
    <property type="molecule type" value="Genomic_DNA"/>
</dbReference>
<evidence type="ECO:0000256" key="6">
    <source>
        <dbReference type="ARBA" id="ARBA00022868"/>
    </source>
</evidence>
<dbReference type="GO" id="GO:0005243">
    <property type="term" value="F:gap junction channel activity"/>
    <property type="evidence" value="ECO:0007669"/>
    <property type="project" value="TreeGrafter"/>
</dbReference>
<keyword evidence="3 12" id="KW-0813">Transport</keyword>
<feature type="transmembrane region" description="Helical" evidence="12">
    <location>
        <begin position="20"/>
        <end position="42"/>
    </location>
</feature>
<organism evidence="13 14">
    <name type="scientific">Trichinella zimbabwensis</name>
    <dbReference type="NCBI Taxonomy" id="268475"/>
    <lineage>
        <taxon>Eukaryota</taxon>
        <taxon>Metazoa</taxon>
        <taxon>Ecdysozoa</taxon>
        <taxon>Nematoda</taxon>
        <taxon>Enoplea</taxon>
        <taxon>Dorylaimia</taxon>
        <taxon>Trichinellida</taxon>
        <taxon>Trichinellidae</taxon>
        <taxon>Trichinella</taxon>
    </lineage>
</organism>
<feature type="transmembrane region" description="Helical" evidence="12">
    <location>
        <begin position="97"/>
        <end position="119"/>
    </location>
</feature>
<dbReference type="AlphaFoldDB" id="A0A0V1GVS4"/>
<evidence type="ECO:0000256" key="9">
    <source>
        <dbReference type="ARBA" id="ARBA00023065"/>
    </source>
</evidence>
<comment type="similarity">
    <text evidence="12">Belongs to the pannexin family.</text>
</comment>
<sequence>MFPFDNILDMLFNFYGFEDFIDRMHFLFTVKVVVTYVVMISFTDTLVQRIKCWSPHHFVKSWEEYAESYCFYHSTYYYANSSIVGGTAEKKYGLHFWAIYVLATQAALFATPALIAVFLTKKSTKNILSLINTRVESPSQEDEISKQLQFKLGNYLKFYRINSSILGLNNLGCSYLTICHAIVKFLFLTNAVTQFIAVSWIFKRKSFFWGVEVAAEYFKTGKWSQSEHFPLTTFCDFNVREMRQVLNHTVQCVIGVNAVHDKFFFFQWFWLLFCSIITTVHFIIWMRSSFSLSNHVEFINQCLELTTTDHDKHQNNLVVKFTKEILQWDGVKLLQLTKFKLSNIAAKTITRNLFREFTKDWITSVNVQTVISKENRREERTSPKNGETKQILPFPRDMLAIVVQK</sequence>
<keyword evidence="8 12" id="KW-1133">Transmembrane helix</keyword>
<dbReference type="InterPro" id="IPR000990">
    <property type="entry name" value="Innexin"/>
</dbReference>
<comment type="subcellular location">
    <subcellularLocation>
        <location evidence="1">Cell junction</location>
        <location evidence="1">Gap junction</location>
    </subcellularLocation>
    <subcellularLocation>
        <location evidence="2 12">Cell membrane</location>
        <topology evidence="2 12">Multi-pass membrane protein</topology>
    </subcellularLocation>
</comment>
<evidence type="ECO:0000256" key="4">
    <source>
        <dbReference type="ARBA" id="ARBA00022475"/>
    </source>
</evidence>
<evidence type="ECO:0000256" key="8">
    <source>
        <dbReference type="ARBA" id="ARBA00022989"/>
    </source>
</evidence>
<comment type="function">
    <text evidence="12">Structural component of the gap junctions.</text>
</comment>
<protein>
    <recommendedName>
        <fullName evidence="12">Innexin</fullName>
    </recommendedName>
</protein>
<reference evidence="13 14" key="1">
    <citation type="submission" date="2015-01" db="EMBL/GenBank/DDBJ databases">
        <title>Evolution of Trichinella species and genotypes.</title>
        <authorList>
            <person name="Korhonen P.K."/>
            <person name="Edoardo P."/>
            <person name="Giuseppe L.R."/>
            <person name="Gasser R.B."/>
        </authorList>
    </citation>
    <scope>NUCLEOTIDE SEQUENCE [LARGE SCALE GENOMIC DNA]</scope>
    <source>
        <strain evidence="13">ISS1029</strain>
    </source>
</reference>
<proteinExistence type="inferred from homology"/>
<feature type="transmembrane region" description="Helical" evidence="12">
    <location>
        <begin position="185"/>
        <end position="202"/>
    </location>
</feature>
<dbReference type="Pfam" id="PF00876">
    <property type="entry name" value="Innexin"/>
    <property type="match status" value="1"/>
</dbReference>
<dbReference type="PROSITE" id="PS51013">
    <property type="entry name" value="PANNEXIN"/>
    <property type="match status" value="1"/>
</dbReference>
<dbReference type="OrthoDB" id="5915398at2759"/>
<evidence type="ECO:0000256" key="10">
    <source>
        <dbReference type="ARBA" id="ARBA00023136"/>
    </source>
</evidence>
<keyword evidence="11 12" id="KW-0407">Ion channel</keyword>
<accession>A0A0V1GVS4</accession>
<evidence type="ECO:0000256" key="7">
    <source>
        <dbReference type="ARBA" id="ARBA00022949"/>
    </source>
</evidence>
<dbReference type="STRING" id="268475.A0A0V1GVS4"/>
<gene>
    <name evidence="13" type="primary">inx-3</name>
    <name evidence="12" type="synonym">inx</name>
    <name evidence="13" type="ORF">T11_15199</name>
</gene>
<evidence type="ECO:0000256" key="5">
    <source>
        <dbReference type="ARBA" id="ARBA00022692"/>
    </source>
</evidence>
<dbReference type="PANTHER" id="PTHR11893:SF45">
    <property type="entry name" value="INNEXIN"/>
    <property type="match status" value="1"/>
</dbReference>
<keyword evidence="4" id="KW-1003">Cell membrane</keyword>
<name>A0A0V1GVS4_9BILA</name>
<evidence type="ECO:0000313" key="14">
    <source>
        <dbReference type="Proteomes" id="UP000055024"/>
    </source>
</evidence>
<dbReference type="GO" id="GO:0005886">
    <property type="term" value="C:plasma membrane"/>
    <property type="evidence" value="ECO:0007669"/>
    <property type="project" value="UniProtKB-SubCell"/>
</dbReference>
<evidence type="ECO:0000256" key="11">
    <source>
        <dbReference type="ARBA" id="ARBA00023303"/>
    </source>
</evidence>